<reference evidence="1 2" key="1">
    <citation type="submission" date="2023-05" db="EMBL/GenBank/DDBJ databases">
        <title>B98-5 Cell Line De Novo Hybrid Assembly: An Optical Mapping Approach.</title>
        <authorList>
            <person name="Kananen K."/>
            <person name="Auerbach J.A."/>
            <person name="Kautto E."/>
            <person name="Blachly J.S."/>
        </authorList>
    </citation>
    <scope>NUCLEOTIDE SEQUENCE [LARGE SCALE GENOMIC DNA]</scope>
    <source>
        <strain evidence="1">B95-8</strain>
        <tissue evidence="1">Cell line</tissue>
    </source>
</reference>
<sequence>SWQNAGWKEEATYLKFSQECLRDLNADIGASPWINGVSYNHCPFAIGLSRVRLSK</sequence>
<name>A0ABQ9TMV7_SAGOE</name>
<evidence type="ECO:0000313" key="2">
    <source>
        <dbReference type="Proteomes" id="UP001266305"/>
    </source>
</evidence>
<keyword evidence="2" id="KW-1185">Reference proteome</keyword>
<comment type="caution">
    <text evidence="1">The sequence shown here is derived from an EMBL/GenBank/DDBJ whole genome shotgun (WGS) entry which is preliminary data.</text>
</comment>
<organism evidence="1 2">
    <name type="scientific">Saguinus oedipus</name>
    <name type="common">Cotton-top tamarin</name>
    <name type="synonym">Oedipomidas oedipus</name>
    <dbReference type="NCBI Taxonomy" id="9490"/>
    <lineage>
        <taxon>Eukaryota</taxon>
        <taxon>Metazoa</taxon>
        <taxon>Chordata</taxon>
        <taxon>Craniata</taxon>
        <taxon>Vertebrata</taxon>
        <taxon>Euteleostomi</taxon>
        <taxon>Mammalia</taxon>
        <taxon>Eutheria</taxon>
        <taxon>Euarchontoglires</taxon>
        <taxon>Primates</taxon>
        <taxon>Haplorrhini</taxon>
        <taxon>Platyrrhini</taxon>
        <taxon>Cebidae</taxon>
        <taxon>Callitrichinae</taxon>
        <taxon>Saguinus</taxon>
    </lineage>
</organism>
<protein>
    <submittedName>
        <fullName evidence="1">Uncharacterized protein</fullName>
    </submittedName>
</protein>
<feature type="non-terminal residue" evidence="1">
    <location>
        <position position="55"/>
    </location>
</feature>
<proteinExistence type="predicted"/>
<dbReference type="EMBL" id="JASSZA010000020">
    <property type="protein sequence ID" value="KAK2086101.1"/>
    <property type="molecule type" value="Genomic_DNA"/>
</dbReference>
<evidence type="ECO:0000313" key="1">
    <source>
        <dbReference type="EMBL" id="KAK2086101.1"/>
    </source>
</evidence>
<accession>A0ABQ9TMV7</accession>
<gene>
    <name evidence="1" type="ORF">P7K49_035526</name>
</gene>
<dbReference type="Proteomes" id="UP001266305">
    <property type="component" value="Unassembled WGS sequence"/>
</dbReference>
<feature type="non-terminal residue" evidence="1">
    <location>
        <position position="1"/>
    </location>
</feature>